<feature type="transmembrane region" description="Helical" evidence="3">
    <location>
        <begin position="147"/>
        <end position="168"/>
    </location>
</feature>
<feature type="transmembrane region" description="Helical" evidence="3">
    <location>
        <begin position="624"/>
        <end position="647"/>
    </location>
</feature>
<feature type="transmembrane region" description="Helical" evidence="3">
    <location>
        <begin position="597"/>
        <end position="618"/>
    </location>
</feature>
<keyword evidence="3" id="KW-1133">Transmembrane helix</keyword>
<dbReference type="Proteomes" id="UP000271974">
    <property type="component" value="Unassembled WGS sequence"/>
</dbReference>
<dbReference type="PANTHER" id="PTHR10796">
    <property type="entry name" value="PATCHED-RELATED"/>
    <property type="match status" value="1"/>
</dbReference>
<evidence type="ECO:0000313" key="5">
    <source>
        <dbReference type="EMBL" id="RUS80143.1"/>
    </source>
</evidence>
<dbReference type="PROSITE" id="PS50156">
    <property type="entry name" value="SSD"/>
    <property type="match status" value="2"/>
</dbReference>
<evidence type="ECO:0000256" key="2">
    <source>
        <dbReference type="SAM" id="MobiDB-lite"/>
    </source>
</evidence>
<comment type="similarity">
    <text evidence="1">Belongs to the patched family.</text>
</comment>
<evidence type="ECO:0000259" key="4">
    <source>
        <dbReference type="PROSITE" id="PS50156"/>
    </source>
</evidence>
<accession>A0A3S1BBE1</accession>
<feature type="domain" description="SSD" evidence="4">
    <location>
        <begin position="146"/>
        <end position="306"/>
    </location>
</feature>
<dbReference type="SUPFAM" id="SSF82866">
    <property type="entry name" value="Multidrug efflux transporter AcrB transmembrane domain"/>
    <property type="match status" value="2"/>
</dbReference>
<dbReference type="InterPro" id="IPR053958">
    <property type="entry name" value="HMGCR/SNAP/NPC1-like_SSD"/>
</dbReference>
<dbReference type="GO" id="GO:0016020">
    <property type="term" value="C:membrane"/>
    <property type="evidence" value="ECO:0007669"/>
    <property type="project" value="TreeGrafter"/>
</dbReference>
<dbReference type="EMBL" id="RQTK01000409">
    <property type="protein sequence ID" value="RUS80143.1"/>
    <property type="molecule type" value="Genomic_DNA"/>
</dbReference>
<comment type="caution">
    <text evidence="5">The sequence shown here is derived from an EMBL/GenBank/DDBJ whole genome shotgun (WGS) entry which is preliminary data.</text>
</comment>
<feature type="transmembrane region" description="Helical" evidence="3">
    <location>
        <begin position="284"/>
        <end position="306"/>
    </location>
</feature>
<dbReference type="OrthoDB" id="6510177at2759"/>
<protein>
    <recommendedName>
        <fullName evidence="4">SSD domain-containing protein</fullName>
    </recommendedName>
</protein>
<name>A0A3S1BBE1_ELYCH</name>
<evidence type="ECO:0000256" key="1">
    <source>
        <dbReference type="ARBA" id="ARBA00005585"/>
    </source>
</evidence>
<feature type="transmembrane region" description="Helical" evidence="3">
    <location>
        <begin position="571"/>
        <end position="590"/>
    </location>
</feature>
<evidence type="ECO:0000256" key="3">
    <source>
        <dbReference type="SAM" id="Phobius"/>
    </source>
</evidence>
<reference evidence="5 6" key="1">
    <citation type="submission" date="2019-01" db="EMBL/GenBank/DDBJ databases">
        <title>A draft genome assembly of the solar-powered sea slug Elysia chlorotica.</title>
        <authorList>
            <person name="Cai H."/>
            <person name="Li Q."/>
            <person name="Fang X."/>
            <person name="Li J."/>
            <person name="Curtis N.E."/>
            <person name="Altenburger A."/>
            <person name="Shibata T."/>
            <person name="Feng M."/>
            <person name="Maeda T."/>
            <person name="Schwartz J.A."/>
            <person name="Shigenobu S."/>
            <person name="Lundholm N."/>
            <person name="Nishiyama T."/>
            <person name="Yang H."/>
            <person name="Hasebe M."/>
            <person name="Li S."/>
            <person name="Pierce S.K."/>
            <person name="Wang J."/>
        </authorList>
    </citation>
    <scope>NUCLEOTIDE SEQUENCE [LARGE SCALE GENOMIC DNA]</scope>
    <source>
        <strain evidence="5">EC2010</strain>
        <tissue evidence="5">Whole organism of an adult</tissue>
    </source>
</reference>
<feature type="region of interest" description="Disordered" evidence="2">
    <location>
        <begin position="748"/>
        <end position="773"/>
    </location>
</feature>
<keyword evidence="6" id="KW-1185">Reference proteome</keyword>
<feature type="compositionally biased region" description="Polar residues" evidence="2">
    <location>
        <begin position="748"/>
        <end position="758"/>
    </location>
</feature>
<feature type="transmembrane region" description="Helical" evidence="3">
    <location>
        <begin position="209"/>
        <end position="232"/>
    </location>
</feature>
<feature type="transmembrane region" description="Helical" evidence="3">
    <location>
        <begin position="253"/>
        <end position="278"/>
    </location>
</feature>
<feature type="domain" description="SSD" evidence="4">
    <location>
        <begin position="600"/>
        <end position="719"/>
    </location>
</feature>
<dbReference type="Gene3D" id="1.20.1640.10">
    <property type="entry name" value="Multidrug efflux transporter AcrB transmembrane domain"/>
    <property type="match status" value="2"/>
</dbReference>
<evidence type="ECO:0000313" key="6">
    <source>
        <dbReference type="Proteomes" id="UP000271974"/>
    </source>
</evidence>
<keyword evidence="3" id="KW-0472">Membrane</keyword>
<dbReference type="AlphaFoldDB" id="A0A3S1BBE1"/>
<feature type="transmembrane region" description="Helical" evidence="3">
    <location>
        <begin position="175"/>
        <end position="197"/>
    </location>
</feature>
<feature type="transmembrane region" description="Helical" evidence="3">
    <location>
        <begin position="697"/>
        <end position="720"/>
    </location>
</feature>
<organism evidence="5 6">
    <name type="scientific">Elysia chlorotica</name>
    <name type="common">Eastern emerald elysia</name>
    <name type="synonym">Sea slug</name>
    <dbReference type="NCBI Taxonomy" id="188477"/>
    <lineage>
        <taxon>Eukaryota</taxon>
        <taxon>Metazoa</taxon>
        <taxon>Spiralia</taxon>
        <taxon>Lophotrochozoa</taxon>
        <taxon>Mollusca</taxon>
        <taxon>Gastropoda</taxon>
        <taxon>Heterobranchia</taxon>
        <taxon>Euthyneura</taxon>
        <taxon>Panpulmonata</taxon>
        <taxon>Sacoglossa</taxon>
        <taxon>Placobranchoidea</taxon>
        <taxon>Plakobranchidae</taxon>
        <taxon>Elysia</taxon>
    </lineage>
</organism>
<proteinExistence type="inferred from homology"/>
<dbReference type="InterPro" id="IPR051697">
    <property type="entry name" value="Patched_domain-protein"/>
</dbReference>
<gene>
    <name evidence="5" type="ORF">EGW08_012100</name>
</gene>
<dbReference type="Pfam" id="PF12349">
    <property type="entry name" value="Sterol-sensing"/>
    <property type="match status" value="1"/>
</dbReference>
<keyword evidence="3" id="KW-0812">Transmembrane</keyword>
<feature type="transmembrane region" description="Helical" evidence="3">
    <location>
        <begin position="668"/>
        <end position="691"/>
    </location>
</feature>
<sequence length="773" mass="84684">MDLYENSYTLVTPDGITLSDICLKAGSLCVVYSILEIWSYDSTTIRSLTQDQIISGVNSVTTSPVYGNAIDVSKYLGTHVTNSSGSIVSAQAAAMTWFTTGLADHTSSWENEFVNFGLAGHPDITALYVLATKSFRVEAKKAAYSDAVFLVGGHIVVIGFVVSVLGNFNLMEQRIWLTLTGFISIGFAELVAISLSSALGQGYGPIQNALPFLLLGLGVDDMFVIIRALNCLSPEDQTLDIPDRMGPVLRHAGVSITVTSVTDFVAFIIGSTTIIPALRSFCVYAAFGVATLYILQATFFTAFVSIDLRRRQKERDACLFACLSHPSPPYIPNECSKKQLVPLFFKHGLARAISKWPVKVTVLLISGALISTCIYGVTQLEQYFDRNWLLTDSSYATAFIRAMNRHFPEDGMGGSVFCGNVDYWGRQSHFEALNVAMKSSSVFYENSTDSWFSALTAWLATTTDSDVAAMLDANKYPVSKAAFMNLTYRMTTEIATRTNAYIVFSTTPELDIKASLFPYRHIQLEDPLTQIQAMDKTRAMVEAAGFSPSECFAYSSAYLIYETNKVIRDELYRNIGLALIAIFVVTLILIAHFRTSVLVLCTVISTLVEVAGTMYFWGLTIDTVTSIILIVSVGLSVDYSAHIGHMFMTISGSKQYRATETVSEMGPAVFYGGFSTFLAFSLLIFSDGYIFTTFFEINFLVVLYGVFNGLVLLPILLSWFGPPSHAPANKVGTVNGGFVSTKSEHAHNYQQNGAIPQKSSRKDDTVGMTPVQS</sequence>
<dbReference type="PANTHER" id="PTHR10796:SF130">
    <property type="entry name" value="PATCHED DOMAIN-CONTAINING PROTEIN 3-LIKE PROTEIN"/>
    <property type="match status" value="1"/>
</dbReference>
<dbReference type="InterPro" id="IPR000731">
    <property type="entry name" value="SSD"/>
</dbReference>